<keyword evidence="2" id="KW-0433">Leucine-rich repeat</keyword>
<sequence>MLEEDGGEFLVERSASCGLPERGFFRSSAEREQLKVKIKNCVNGTEGNSVVGLSARFGSSLPSHASKALKTSAVLANPFNCSSPSSRRQRRRCSSPPLSKIRNRLLVPAANGDDARALLSLKSEIDPSNSLQWDSMSSSGFCSWPGVKECNGDGRVTKLVVERSNLTGTLRSETLAPMDQIRVLSFKSNSLSGPVPDLSPLLNLKSLYLNSNRFSGKIPSSVSSLHRLKIVVLSDNLLTGEIPPSFAQIQRLYTLYLENNRLTGQIPSFRQRSLKFLNFSNNNLSGEIPGTKTLAQFNLSSFLNIPNLCGAQVQNPCAPGDQSPTFPPPRSISSPLNLSPHGNPPTRHKNKKKLVKIWRARSRHSQRWPS</sequence>
<evidence type="ECO:0000256" key="3">
    <source>
        <dbReference type="ARBA" id="ARBA00022729"/>
    </source>
</evidence>
<dbReference type="Gramene" id="ONK79796">
    <property type="protein sequence ID" value="ONK79796"/>
    <property type="gene ID" value="A4U43_C01F10160"/>
</dbReference>
<dbReference type="InterPro" id="IPR046959">
    <property type="entry name" value="PRK1-6/SRF4-like"/>
</dbReference>
<dbReference type="PANTHER" id="PTHR48007:SF39">
    <property type="entry name" value="PROTEIN KINASE DOMAIN-CONTAINING PROTEIN"/>
    <property type="match status" value="1"/>
</dbReference>
<keyword evidence="5" id="KW-0472">Membrane</keyword>
<keyword evidence="3" id="KW-0732">Signal</keyword>
<comment type="subcellular location">
    <subcellularLocation>
        <location evidence="1">Membrane</location>
    </subcellularLocation>
</comment>
<dbReference type="Gene3D" id="3.80.10.10">
    <property type="entry name" value="Ribonuclease Inhibitor"/>
    <property type="match status" value="2"/>
</dbReference>
<evidence type="ECO:0000256" key="5">
    <source>
        <dbReference type="ARBA" id="ARBA00023136"/>
    </source>
</evidence>
<evidence type="ECO:0000313" key="8">
    <source>
        <dbReference type="EMBL" id="ONK79796.1"/>
    </source>
</evidence>
<protein>
    <recommendedName>
        <fullName evidence="7">Leucine-rich repeat-containing N-terminal plant-type domain-containing protein</fullName>
    </recommendedName>
</protein>
<evidence type="ECO:0000256" key="4">
    <source>
        <dbReference type="ARBA" id="ARBA00022737"/>
    </source>
</evidence>
<proteinExistence type="predicted"/>
<dbReference type="SUPFAM" id="SSF52058">
    <property type="entry name" value="L domain-like"/>
    <property type="match status" value="1"/>
</dbReference>
<reference evidence="9" key="1">
    <citation type="journal article" date="2017" name="Nat. Commun.">
        <title>The asparagus genome sheds light on the origin and evolution of a young Y chromosome.</title>
        <authorList>
            <person name="Harkess A."/>
            <person name="Zhou J."/>
            <person name="Xu C."/>
            <person name="Bowers J.E."/>
            <person name="Van der Hulst R."/>
            <person name="Ayyampalayam S."/>
            <person name="Mercati F."/>
            <person name="Riccardi P."/>
            <person name="McKain M.R."/>
            <person name="Kakrana A."/>
            <person name="Tang H."/>
            <person name="Ray J."/>
            <person name="Groenendijk J."/>
            <person name="Arikit S."/>
            <person name="Mathioni S.M."/>
            <person name="Nakano M."/>
            <person name="Shan H."/>
            <person name="Telgmann-Rauber A."/>
            <person name="Kanno A."/>
            <person name="Yue Z."/>
            <person name="Chen H."/>
            <person name="Li W."/>
            <person name="Chen Y."/>
            <person name="Xu X."/>
            <person name="Zhang Y."/>
            <person name="Luo S."/>
            <person name="Chen H."/>
            <person name="Gao J."/>
            <person name="Mao Z."/>
            <person name="Pires J.C."/>
            <person name="Luo M."/>
            <person name="Kudrna D."/>
            <person name="Wing R.A."/>
            <person name="Meyers B.C."/>
            <person name="Yi K."/>
            <person name="Kong H."/>
            <person name="Lavrijsen P."/>
            <person name="Sunseri F."/>
            <person name="Falavigna A."/>
            <person name="Ye Y."/>
            <person name="Leebens-Mack J.H."/>
            <person name="Chen G."/>
        </authorList>
    </citation>
    <scope>NUCLEOTIDE SEQUENCE [LARGE SCALE GENOMIC DNA]</scope>
    <source>
        <strain evidence="9">cv. DH0086</strain>
    </source>
</reference>
<dbReference type="PANTHER" id="PTHR48007">
    <property type="entry name" value="LEUCINE-RICH REPEAT RECEPTOR-LIKE PROTEIN KINASE PXC1"/>
    <property type="match status" value="1"/>
</dbReference>
<dbReference type="InterPro" id="IPR032675">
    <property type="entry name" value="LRR_dom_sf"/>
</dbReference>
<keyword evidence="9" id="KW-1185">Reference proteome</keyword>
<dbReference type="Proteomes" id="UP000243459">
    <property type="component" value="Chromosome 1"/>
</dbReference>
<dbReference type="InterPro" id="IPR001611">
    <property type="entry name" value="Leu-rich_rpt"/>
</dbReference>
<dbReference type="EMBL" id="CM007381">
    <property type="protein sequence ID" value="ONK79796.1"/>
    <property type="molecule type" value="Genomic_DNA"/>
</dbReference>
<name>A0A5P1FNA2_ASPOF</name>
<accession>A0A5P1FNA2</accession>
<gene>
    <name evidence="8" type="ORF">A4U43_C01F10160</name>
</gene>
<evidence type="ECO:0000256" key="6">
    <source>
        <dbReference type="SAM" id="MobiDB-lite"/>
    </source>
</evidence>
<dbReference type="Pfam" id="PF13855">
    <property type="entry name" value="LRR_8"/>
    <property type="match status" value="1"/>
</dbReference>
<evidence type="ECO:0000313" key="9">
    <source>
        <dbReference type="Proteomes" id="UP000243459"/>
    </source>
</evidence>
<evidence type="ECO:0000256" key="2">
    <source>
        <dbReference type="ARBA" id="ARBA00022614"/>
    </source>
</evidence>
<dbReference type="InterPro" id="IPR013210">
    <property type="entry name" value="LRR_N_plant-typ"/>
</dbReference>
<dbReference type="Pfam" id="PF08263">
    <property type="entry name" value="LRRNT_2"/>
    <property type="match status" value="1"/>
</dbReference>
<dbReference type="AlphaFoldDB" id="A0A5P1FNA2"/>
<feature type="domain" description="Leucine-rich repeat-containing N-terminal plant-type" evidence="7">
    <location>
        <begin position="112"/>
        <end position="147"/>
    </location>
</feature>
<dbReference type="GO" id="GO:0016020">
    <property type="term" value="C:membrane"/>
    <property type="evidence" value="ECO:0007669"/>
    <property type="project" value="UniProtKB-SubCell"/>
</dbReference>
<evidence type="ECO:0000256" key="1">
    <source>
        <dbReference type="ARBA" id="ARBA00004370"/>
    </source>
</evidence>
<dbReference type="FunFam" id="3.80.10.10:FF:000400">
    <property type="entry name" value="Nuclear pore complex protein NUP107"/>
    <property type="match status" value="1"/>
</dbReference>
<organism evidence="8 9">
    <name type="scientific">Asparagus officinalis</name>
    <name type="common">Garden asparagus</name>
    <dbReference type="NCBI Taxonomy" id="4686"/>
    <lineage>
        <taxon>Eukaryota</taxon>
        <taxon>Viridiplantae</taxon>
        <taxon>Streptophyta</taxon>
        <taxon>Embryophyta</taxon>
        <taxon>Tracheophyta</taxon>
        <taxon>Spermatophyta</taxon>
        <taxon>Magnoliopsida</taxon>
        <taxon>Liliopsida</taxon>
        <taxon>Asparagales</taxon>
        <taxon>Asparagaceae</taxon>
        <taxon>Asparagoideae</taxon>
        <taxon>Asparagus</taxon>
    </lineage>
</organism>
<dbReference type="Pfam" id="PF00560">
    <property type="entry name" value="LRR_1"/>
    <property type="match status" value="1"/>
</dbReference>
<feature type="region of interest" description="Disordered" evidence="6">
    <location>
        <begin position="319"/>
        <end position="354"/>
    </location>
</feature>
<evidence type="ECO:0000259" key="7">
    <source>
        <dbReference type="Pfam" id="PF08263"/>
    </source>
</evidence>
<keyword evidence="4" id="KW-0677">Repeat</keyword>